<feature type="compositionally biased region" description="Basic and acidic residues" evidence="1">
    <location>
        <begin position="10"/>
        <end position="25"/>
    </location>
</feature>
<sequence length="90" mass="9631">REPVAAPDSRPADAEEPRPAHDDRGTPAYIHEPTGEAVEAASFGDIRQAGERRAGDDGEGDVVVPAPSADRDDDRPRGTDDDRRRTDGQA</sequence>
<proteinExistence type="predicted"/>
<keyword evidence="3" id="KW-1185">Reference proteome</keyword>
<evidence type="ECO:0000313" key="2">
    <source>
        <dbReference type="EMBL" id="RII86379.1"/>
    </source>
</evidence>
<feature type="non-terminal residue" evidence="2">
    <location>
        <position position="1"/>
    </location>
</feature>
<reference evidence="2 3" key="1">
    <citation type="submission" date="2018-08" db="EMBL/GenBank/DDBJ databases">
        <title>Genome Sequence of Clavibacter michiganensis Subspecies type strains, and the Atypical Peach-Colored Strains Isolated from Tomato.</title>
        <authorList>
            <person name="Osdaghi E."/>
            <person name="Portier P."/>
            <person name="Briand M."/>
            <person name="Jacques M.-A."/>
        </authorList>
    </citation>
    <scope>NUCLEOTIDE SEQUENCE [LARGE SCALE GENOMIC DNA]</scope>
    <source>
        <strain evidence="2 3">CFBP 8216</strain>
    </source>
</reference>
<comment type="caution">
    <text evidence="2">The sequence shown here is derived from an EMBL/GenBank/DDBJ whole genome shotgun (WGS) entry which is preliminary data.</text>
</comment>
<accession>A0ABX9N0S9</accession>
<feature type="compositionally biased region" description="Basic and acidic residues" evidence="1">
    <location>
        <begin position="69"/>
        <end position="90"/>
    </location>
</feature>
<feature type="region of interest" description="Disordered" evidence="1">
    <location>
        <begin position="1"/>
        <end position="90"/>
    </location>
</feature>
<name>A0ABX9N0S9_9MICO</name>
<protein>
    <submittedName>
        <fullName evidence="2">Uncharacterized protein</fullName>
    </submittedName>
</protein>
<organism evidence="2 3">
    <name type="scientific">Clavibacter californiensis</name>
    <dbReference type="NCBI Taxonomy" id="1401995"/>
    <lineage>
        <taxon>Bacteria</taxon>
        <taxon>Bacillati</taxon>
        <taxon>Actinomycetota</taxon>
        <taxon>Actinomycetes</taxon>
        <taxon>Micrococcales</taxon>
        <taxon>Microbacteriaceae</taxon>
        <taxon>Clavibacter</taxon>
    </lineage>
</organism>
<evidence type="ECO:0000313" key="3">
    <source>
        <dbReference type="Proteomes" id="UP000265355"/>
    </source>
</evidence>
<dbReference type="Proteomes" id="UP000265355">
    <property type="component" value="Unassembled WGS sequence"/>
</dbReference>
<gene>
    <name evidence="2" type="ORF">DZF98_16685</name>
</gene>
<evidence type="ECO:0000256" key="1">
    <source>
        <dbReference type="SAM" id="MobiDB-lite"/>
    </source>
</evidence>
<dbReference type="EMBL" id="QWEE01000642">
    <property type="protein sequence ID" value="RII86379.1"/>
    <property type="molecule type" value="Genomic_DNA"/>
</dbReference>